<evidence type="ECO:0000256" key="7">
    <source>
        <dbReference type="ARBA" id="ARBA00023004"/>
    </source>
</evidence>
<keyword evidence="7 11" id="KW-0408">Iron</keyword>
<dbReference type="Proteomes" id="UP000268615">
    <property type="component" value="Unassembled WGS sequence"/>
</dbReference>
<evidence type="ECO:0000313" key="13">
    <source>
        <dbReference type="Proteomes" id="UP000268615"/>
    </source>
</evidence>
<dbReference type="HAMAP" id="MF_00106">
    <property type="entry name" value="UxuA"/>
    <property type="match status" value="1"/>
</dbReference>
<evidence type="ECO:0000256" key="11">
    <source>
        <dbReference type="HAMAP-Rule" id="MF_00106"/>
    </source>
</evidence>
<comment type="caution">
    <text evidence="12">The sequence shown here is derived from an EMBL/GenBank/DDBJ whole genome shotgun (WGS) entry which is preliminary data.</text>
</comment>
<comment type="function">
    <text evidence="2 11">Catalyzes the dehydration of D-mannonate.</text>
</comment>
<evidence type="ECO:0000256" key="10">
    <source>
        <dbReference type="ARBA" id="ARBA00033474"/>
    </source>
</evidence>
<comment type="similarity">
    <text evidence="4 11">Belongs to the mannonate dehydratase family.</text>
</comment>
<accession>A0A3N5ECB6</accession>
<keyword evidence="9 11" id="KW-0456">Lyase</keyword>
<dbReference type="EC" id="4.2.1.8" evidence="5 11"/>
<evidence type="ECO:0000256" key="9">
    <source>
        <dbReference type="ARBA" id="ARBA00023239"/>
    </source>
</evidence>
<evidence type="ECO:0000256" key="4">
    <source>
        <dbReference type="ARBA" id="ARBA00007389"/>
    </source>
</evidence>
<dbReference type="Pfam" id="PF03786">
    <property type="entry name" value="UxuA"/>
    <property type="match status" value="1"/>
</dbReference>
<comment type="cofactor">
    <cofactor evidence="11">
        <name>Fe(2+)</name>
        <dbReference type="ChEBI" id="CHEBI:29033"/>
    </cofactor>
    <cofactor evidence="11">
        <name>Mn(2+)</name>
        <dbReference type="ChEBI" id="CHEBI:29035"/>
    </cofactor>
</comment>
<dbReference type="Gene3D" id="3.20.20.150">
    <property type="entry name" value="Divalent-metal-dependent TIM barrel enzymes"/>
    <property type="match status" value="1"/>
</dbReference>
<dbReference type="PANTHER" id="PTHR30387:SF2">
    <property type="entry name" value="MANNONATE DEHYDRATASE"/>
    <property type="match status" value="1"/>
</dbReference>
<dbReference type="UniPathway" id="UPA00246"/>
<keyword evidence="13" id="KW-1185">Reference proteome</keyword>
<evidence type="ECO:0000313" key="12">
    <source>
        <dbReference type="EMBL" id="RPH30163.1"/>
    </source>
</evidence>
<dbReference type="SUPFAM" id="SSF51658">
    <property type="entry name" value="Xylose isomerase-like"/>
    <property type="match status" value="1"/>
</dbReference>
<dbReference type="EMBL" id="RPOH01000010">
    <property type="protein sequence ID" value="RPH30163.1"/>
    <property type="molecule type" value="Genomic_DNA"/>
</dbReference>
<dbReference type="AlphaFoldDB" id="A0A3N5ECB6"/>
<evidence type="ECO:0000256" key="5">
    <source>
        <dbReference type="ARBA" id="ARBA00012927"/>
    </source>
</evidence>
<keyword evidence="8 11" id="KW-0464">Manganese</keyword>
<organism evidence="12 13">
    <name type="scientific">Buttiauxella warmboldiae</name>
    <dbReference type="NCBI Taxonomy" id="82993"/>
    <lineage>
        <taxon>Bacteria</taxon>
        <taxon>Pseudomonadati</taxon>
        <taxon>Pseudomonadota</taxon>
        <taxon>Gammaproteobacteria</taxon>
        <taxon>Enterobacterales</taxon>
        <taxon>Enterobacteriaceae</taxon>
        <taxon>Buttiauxella</taxon>
    </lineage>
</organism>
<proteinExistence type="inferred from homology"/>
<dbReference type="PANTHER" id="PTHR30387">
    <property type="entry name" value="MANNONATE DEHYDRATASE"/>
    <property type="match status" value="1"/>
</dbReference>
<name>A0A3N5ECB6_9ENTR</name>
<comment type="catalytic activity">
    <reaction evidence="1 11">
        <text>D-mannonate = 2-dehydro-3-deoxy-D-gluconate + H2O</text>
        <dbReference type="Rhea" id="RHEA:20097"/>
        <dbReference type="ChEBI" id="CHEBI:15377"/>
        <dbReference type="ChEBI" id="CHEBI:17767"/>
        <dbReference type="ChEBI" id="CHEBI:57990"/>
        <dbReference type="EC" id="4.2.1.8"/>
    </reaction>
</comment>
<dbReference type="NCBIfam" id="NF003027">
    <property type="entry name" value="PRK03906.1"/>
    <property type="match status" value="1"/>
</dbReference>
<evidence type="ECO:0000256" key="2">
    <source>
        <dbReference type="ARBA" id="ARBA00002713"/>
    </source>
</evidence>
<evidence type="ECO:0000256" key="1">
    <source>
        <dbReference type="ARBA" id="ARBA00001794"/>
    </source>
</evidence>
<dbReference type="PIRSF" id="PIRSF016049">
    <property type="entry name" value="Man_dehyd"/>
    <property type="match status" value="1"/>
</dbReference>
<dbReference type="InterPro" id="IPR036237">
    <property type="entry name" value="Xyl_isomerase-like_sf"/>
</dbReference>
<dbReference type="GO" id="GO:0042840">
    <property type="term" value="P:D-glucuronate catabolic process"/>
    <property type="evidence" value="ECO:0007669"/>
    <property type="project" value="TreeGrafter"/>
</dbReference>
<sequence length="387" mass="44356">MLHSWRWFGPDDPVTLEAARQAGATDIVTALHHISNGDIWSIDEIQQRKKLVSEKGMTWSVVESVPLHETIKTREGEYQKYIDNYKQTIKNLAACGIYTICYNFLPVLDWVRTDLDYLLPNGAKALRFDYTAIIAFDLFVLKRDGAYSDYSPEQIEAAKDYFKHCSPERIDELTKIILAGLPGSEESYTIDDFRQHLKRYAKIGKQEYRENLKYFLHQIIPVAESVGVKMGMHPDDPPFNIFGLHRIFSNFDDMQWISEIINSTSNGFTLCTGSYGVRSENDIVKAIDTFGDRIHFLHLRSTKREACPMNFYEAPHLEGDIDMVSIISAVLRQESKLGYQIPMRPDHGHQMLDDLTKKTNPGYSAIGRLKGLAELRGIEFTLHKISH</sequence>
<protein>
    <recommendedName>
        <fullName evidence="6 11">Mannonate dehydratase</fullName>
        <ecNumber evidence="5 11">4.2.1.8</ecNumber>
    </recommendedName>
    <alternativeName>
        <fullName evidence="10 11">D-mannonate hydro-lyase</fullName>
    </alternativeName>
</protein>
<dbReference type="InterPro" id="IPR004628">
    <property type="entry name" value="Man_deHydtase"/>
</dbReference>
<evidence type="ECO:0000256" key="3">
    <source>
        <dbReference type="ARBA" id="ARBA00004892"/>
    </source>
</evidence>
<dbReference type="GO" id="GO:0030145">
    <property type="term" value="F:manganese ion binding"/>
    <property type="evidence" value="ECO:0007669"/>
    <property type="project" value="TreeGrafter"/>
</dbReference>
<evidence type="ECO:0000256" key="8">
    <source>
        <dbReference type="ARBA" id="ARBA00023211"/>
    </source>
</evidence>
<evidence type="ECO:0000256" key="6">
    <source>
        <dbReference type="ARBA" id="ARBA00016339"/>
    </source>
</evidence>
<reference evidence="12 13" key="1">
    <citation type="submission" date="2018-11" db="EMBL/GenBank/DDBJ databases">
        <title>Draft genome sequence of Buttiauxella warmboldiae CCUG 35512.</title>
        <authorList>
            <person name="Salva-Serra F."/>
            <person name="Marathe N."/>
            <person name="Moore E."/>
            <person name="Svensson L."/>
            <person name="Engstrom-Jakobsson H."/>
        </authorList>
    </citation>
    <scope>NUCLEOTIDE SEQUENCE [LARGE SCALE GENOMIC DNA]</scope>
    <source>
        <strain evidence="12 13">CCUG 35512</strain>
    </source>
</reference>
<dbReference type="OrthoDB" id="9780250at2"/>
<dbReference type="NCBIfam" id="TIGR00695">
    <property type="entry name" value="uxuA"/>
    <property type="match status" value="1"/>
</dbReference>
<comment type="pathway">
    <text evidence="3 11">Carbohydrate metabolism; pentose and glucuronate interconversion.</text>
</comment>
<dbReference type="GO" id="GO:0008927">
    <property type="term" value="F:mannonate dehydratase activity"/>
    <property type="evidence" value="ECO:0007669"/>
    <property type="project" value="UniProtKB-UniRule"/>
</dbReference>
<dbReference type="GO" id="GO:0008198">
    <property type="term" value="F:ferrous iron binding"/>
    <property type="evidence" value="ECO:0007669"/>
    <property type="project" value="TreeGrafter"/>
</dbReference>
<gene>
    <name evidence="11 12" type="primary">uxuA</name>
    <name evidence="12" type="ORF">EHN07_03360</name>
</gene>
<dbReference type="RefSeq" id="WP_124022790.1">
    <property type="nucleotide sequence ID" value="NZ_RPOH01000010.1"/>
</dbReference>